<protein>
    <submittedName>
        <fullName evidence="3">Uncharacterized protein</fullName>
    </submittedName>
</protein>
<proteinExistence type="predicted"/>
<sequence>MTKLLFLLAVTTTSSVFSFTTTTTPPVSSFSKHNYQLVSPLKAGPKDEPPPSSSTGPRGESSRRRSSSTPSSSRRVRTTRPTTKRPSPPPRSSSSSSTTTRIKRAPHQFDHTKEEARPFIDALTELSTQSSNEDAPPYSLPPTSGSDDPTGTNGELITHAHMETKSLDELFPNLNFSSLFSSNTDFRTFLRNAMREDIFDTTPTYHRMSDKARKMLLLPDSSLQGSWKCENGGWSFPSDGTEKKEGQLRMKKLTSVLKTYLGTNAPTGDEFMDTIGSLCGPKPSTHWIDIVGVLDRRIPHSWHQDTGRSRNNNTRTVLFGVPPKDDYDGIGVFSHVVKLERERLASDTHPLNEPVLFGRMEDMEDKYVVRPRFKEGCEFLIYRDVDVLHSSPDVAYRASVMRFM</sequence>
<evidence type="ECO:0000256" key="1">
    <source>
        <dbReference type="SAM" id="MobiDB-lite"/>
    </source>
</evidence>
<feature type="signal peptide" evidence="2">
    <location>
        <begin position="1"/>
        <end position="18"/>
    </location>
</feature>
<organism evidence="3">
    <name type="scientific">Ditylum brightwellii</name>
    <dbReference type="NCBI Taxonomy" id="49249"/>
    <lineage>
        <taxon>Eukaryota</taxon>
        <taxon>Sar</taxon>
        <taxon>Stramenopiles</taxon>
        <taxon>Ochrophyta</taxon>
        <taxon>Bacillariophyta</taxon>
        <taxon>Mediophyceae</taxon>
        <taxon>Lithodesmiophycidae</taxon>
        <taxon>Lithodesmiales</taxon>
        <taxon>Lithodesmiaceae</taxon>
        <taxon>Ditylum</taxon>
    </lineage>
</organism>
<feature type="region of interest" description="Disordered" evidence="1">
    <location>
        <begin position="127"/>
        <end position="151"/>
    </location>
</feature>
<dbReference type="EMBL" id="HBGN01016674">
    <property type="protein sequence ID" value="CAD9329400.1"/>
    <property type="molecule type" value="Transcribed_RNA"/>
</dbReference>
<evidence type="ECO:0000256" key="2">
    <source>
        <dbReference type="SAM" id="SignalP"/>
    </source>
</evidence>
<gene>
    <name evidence="3" type="ORF">DBRI1063_LOCUS10744</name>
</gene>
<keyword evidence="2" id="KW-0732">Signal</keyword>
<feature type="chain" id="PRO_5031001539" evidence="2">
    <location>
        <begin position="19"/>
        <end position="404"/>
    </location>
</feature>
<feature type="compositionally biased region" description="Low complexity" evidence="1">
    <location>
        <begin position="67"/>
        <end position="85"/>
    </location>
</feature>
<accession>A0A7S2ECZ8</accession>
<evidence type="ECO:0000313" key="3">
    <source>
        <dbReference type="EMBL" id="CAD9329400.1"/>
    </source>
</evidence>
<dbReference type="AlphaFoldDB" id="A0A7S2ECZ8"/>
<feature type="region of interest" description="Disordered" evidence="1">
    <location>
        <begin position="40"/>
        <end position="115"/>
    </location>
</feature>
<feature type="compositionally biased region" description="Polar residues" evidence="1">
    <location>
        <begin position="141"/>
        <end position="151"/>
    </location>
</feature>
<name>A0A7S2ECZ8_9STRA</name>
<reference evidence="3" key="1">
    <citation type="submission" date="2021-01" db="EMBL/GenBank/DDBJ databases">
        <authorList>
            <person name="Corre E."/>
            <person name="Pelletier E."/>
            <person name="Niang G."/>
            <person name="Scheremetjew M."/>
            <person name="Finn R."/>
            <person name="Kale V."/>
            <person name="Holt S."/>
            <person name="Cochrane G."/>
            <person name="Meng A."/>
            <person name="Brown T."/>
            <person name="Cohen L."/>
        </authorList>
    </citation>
    <scope>NUCLEOTIDE SEQUENCE</scope>
    <source>
        <strain evidence="3">Pop2</strain>
    </source>
</reference>